<evidence type="ECO:0000313" key="4">
    <source>
        <dbReference type="Proteomes" id="UP000032439"/>
    </source>
</evidence>
<evidence type="ECO:0000256" key="1">
    <source>
        <dbReference type="ARBA" id="ARBA00022737"/>
    </source>
</evidence>
<dbReference type="Gene3D" id="1.25.10.10">
    <property type="entry name" value="Leucine-rich Repeat Variant"/>
    <property type="match status" value="1"/>
</dbReference>
<keyword evidence="1" id="KW-0677">Repeat</keyword>
<protein>
    <submittedName>
        <fullName evidence="3">HEAT repeat containing protein</fullName>
    </submittedName>
</protein>
<evidence type="ECO:0000256" key="2">
    <source>
        <dbReference type="SAM" id="Phobius"/>
    </source>
</evidence>
<dbReference type="RefSeq" id="WP_044314234.1">
    <property type="nucleotide sequence ID" value="NZ_JXXD01000027.1"/>
</dbReference>
<keyword evidence="2" id="KW-1133">Transmembrane helix</keyword>
<comment type="caution">
    <text evidence="3">The sequence shown here is derived from an EMBL/GenBank/DDBJ whole genome shotgun (WGS) entry which is preliminary data.</text>
</comment>
<feature type="transmembrane region" description="Helical" evidence="2">
    <location>
        <begin position="33"/>
        <end position="56"/>
    </location>
</feature>
<evidence type="ECO:0000313" key="3">
    <source>
        <dbReference type="EMBL" id="KIZ37737.1"/>
    </source>
</evidence>
<dbReference type="Proteomes" id="UP000032439">
    <property type="component" value="Unassembled WGS sequence"/>
</dbReference>
<dbReference type="EMBL" id="JXXD01000027">
    <property type="protein sequence ID" value="KIZ37737.1"/>
    <property type="molecule type" value="Genomic_DNA"/>
</dbReference>
<organism evidence="3 4">
    <name type="scientific">Stutzerimonas stutzeri</name>
    <name type="common">Pseudomonas stutzeri</name>
    <dbReference type="NCBI Taxonomy" id="316"/>
    <lineage>
        <taxon>Bacteria</taxon>
        <taxon>Pseudomonadati</taxon>
        <taxon>Pseudomonadota</taxon>
        <taxon>Gammaproteobacteria</taxon>
        <taxon>Pseudomonadales</taxon>
        <taxon>Pseudomonadaceae</taxon>
        <taxon>Stutzerimonas</taxon>
    </lineage>
</organism>
<dbReference type="InterPro" id="IPR000357">
    <property type="entry name" value="HEAT"/>
</dbReference>
<sequence>MLSEWLARCPHWLCEASANAWAQLWQEDRMLQLALYCAFGLGALTVLVLLQVLLLGEVSRRRTVRRQQFNEQWRPFFALCSLSDELPPSHAPLPRRRQLWFLLQWNRTQLQLRGAARERMNRALIALGMDRQALILLRGRVRSKLIGLTCLRHLADPAHWQAVQPLLLSRNSIVALSAAQTLVAMDASKAMALILPAAVNRPDWALPRLISLCQQAGEQAVTTPLLIVLSSSEDPRRERLVPLLVQGDPRHAAPWARARLDEGAPAEYLQVALRCLCELGDPRDRHRLLRALQHEQDTVRLAALQALHKQARREDSELFLPLLSDSSWWVRQAAADSLAAMPGATLEGLQHMLEQVRDRYGRDALRRAIAEVRR</sequence>
<keyword evidence="2" id="KW-0472">Membrane</keyword>
<name>A0A0D7EDV6_STUST</name>
<gene>
    <name evidence="3" type="ORF">LO50_04390</name>
</gene>
<reference evidence="3 4" key="1">
    <citation type="submission" date="2014-11" db="EMBL/GenBank/DDBJ databases">
        <title>Genomics and ecophysiology of heterotrophic nitrogen fixing bacteria isolated from estuarine surface water.</title>
        <authorList>
            <person name="Bentzon-Tilia M."/>
            <person name="Severin I."/>
            <person name="Hansen L.H."/>
            <person name="Riemann L."/>
        </authorList>
    </citation>
    <scope>NUCLEOTIDE SEQUENCE [LARGE SCALE GENOMIC DNA]</scope>
    <source>
        <strain evidence="3 4">BAL361</strain>
    </source>
</reference>
<dbReference type="Pfam" id="PF02985">
    <property type="entry name" value="HEAT"/>
    <property type="match status" value="1"/>
</dbReference>
<dbReference type="PATRIC" id="fig|316.110.peg.2796"/>
<proteinExistence type="predicted"/>
<dbReference type="SUPFAM" id="SSF48371">
    <property type="entry name" value="ARM repeat"/>
    <property type="match status" value="1"/>
</dbReference>
<dbReference type="InterPro" id="IPR011989">
    <property type="entry name" value="ARM-like"/>
</dbReference>
<dbReference type="InterPro" id="IPR016024">
    <property type="entry name" value="ARM-type_fold"/>
</dbReference>
<accession>A0A0D7EDV6</accession>
<keyword evidence="2" id="KW-0812">Transmembrane</keyword>
<dbReference type="AlphaFoldDB" id="A0A0D7EDV6"/>